<evidence type="ECO:0000313" key="5">
    <source>
        <dbReference type="RefSeq" id="XP_025406518.1"/>
    </source>
</evidence>
<dbReference type="AlphaFoldDB" id="A0A2S2QWH8"/>
<evidence type="ECO:0000313" key="4">
    <source>
        <dbReference type="Proteomes" id="UP000694846"/>
    </source>
</evidence>
<dbReference type="InterPro" id="IPR036249">
    <property type="entry name" value="Thioredoxin-like_sf"/>
</dbReference>
<dbReference type="Proteomes" id="UP000694846">
    <property type="component" value="Unplaced"/>
</dbReference>
<evidence type="ECO:0000256" key="1">
    <source>
        <dbReference type="ARBA" id="ARBA00009686"/>
    </source>
</evidence>
<gene>
    <name evidence="3" type="primary">viaf</name>
    <name evidence="5" type="synonym">LOC112680581</name>
    <name evidence="3" type="ORF">g.13436</name>
</gene>
<reference evidence="5" key="2">
    <citation type="submission" date="2025-04" db="UniProtKB">
        <authorList>
            <consortium name="RefSeq"/>
        </authorList>
    </citation>
    <scope>IDENTIFICATION</scope>
    <source>
        <tissue evidence="5">Whole body</tissue>
    </source>
</reference>
<feature type="domain" description="Phosducin" evidence="2">
    <location>
        <begin position="41"/>
        <end position="179"/>
    </location>
</feature>
<name>A0A2S2QWH8_9HEMI</name>
<dbReference type="EMBL" id="GGMS01012289">
    <property type="protein sequence ID" value="MBY81492.1"/>
    <property type="molecule type" value="Transcribed_RNA"/>
</dbReference>
<keyword evidence="4" id="KW-1185">Reference proteome</keyword>
<protein>
    <submittedName>
        <fullName evidence="3 5">Viral IAP-associated factor</fullName>
    </submittedName>
</protein>
<dbReference type="OrthoDB" id="45518at2759"/>
<dbReference type="GO" id="GO:0005737">
    <property type="term" value="C:cytoplasm"/>
    <property type="evidence" value="ECO:0007669"/>
    <property type="project" value="TreeGrafter"/>
</dbReference>
<dbReference type="SUPFAM" id="SSF52833">
    <property type="entry name" value="Thioredoxin-like"/>
    <property type="match status" value="1"/>
</dbReference>
<dbReference type="InterPro" id="IPR024253">
    <property type="entry name" value="Phosducin_thioredoxin-like_dom"/>
</dbReference>
<reference evidence="3" key="1">
    <citation type="submission" date="2018-04" db="EMBL/GenBank/DDBJ databases">
        <title>Transcriptome assembly of Sipha flava.</title>
        <authorList>
            <person name="Scully E.D."/>
            <person name="Geib S.M."/>
            <person name="Palmer N.A."/>
            <person name="Koch K."/>
            <person name="Bradshaw J."/>
            <person name="Heng-Moss T."/>
            <person name="Sarath G."/>
        </authorList>
    </citation>
    <scope>NUCLEOTIDE SEQUENCE</scope>
</reference>
<evidence type="ECO:0000313" key="3">
    <source>
        <dbReference type="EMBL" id="MBY81492.1"/>
    </source>
</evidence>
<accession>A0A2S2QWH8</accession>
<dbReference type="Gene3D" id="3.40.30.10">
    <property type="entry name" value="Glutaredoxin"/>
    <property type="match status" value="1"/>
</dbReference>
<comment type="similarity">
    <text evidence="1">Belongs to the phosducin family.</text>
</comment>
<dbReference type="GO" id="GO:0006457">
    <property type="term" value="P:protein folding"/>
    <property type="evidence" value="ECO:0007669"/>
    <property type="project" value="TreeGrafter"/>
</dbReference>
<dbReference type="Pfam" id="PF02114">
    <property type="entry name" value="Phosducin"/>
    <property type="match status" value="1"/>
</dbReference>
<dbReference type="RefSeq" id="XP_025406518.1">
    <property type="nucleotide sequence ID" value="XM_025550733.1"/>
</dbReference>
<sequence length="228" mass="26255">MQNPDEDTEWNDILRAKGIIPKKKEKEITEEDVINLVEQTVREKQNGEKKDMVDMSLDELDELEDDEDERILEEFRRRRIAELKAQAQKNVFGDVIEISGQDFVNQINKAGSGVWVVLLLYKQGIPICALLTEHLNHLARKFPATKFVKSISTTCIPNYPDANLPTIFIYNEGDLKQQLVGPRLFSTSITLDEFEWMLSQTGAVKTTLKDNPRQKTRDVLFDNLRTSM</sequence>
<organism evidence="3">
    <name type="scientific">Sipha flava</name>
    <name type="common">yellow sugarcane aphid</name>
    <dbReference type="NCBI Taxonomy" id="143950"/>
    <lineage>
        <taxon>Eukaryota</taxon>
        <taxon>Metazoa</taxon>
        <taxon>Ecdysozoa</taxon>
        <taxon>Arthropoda</taxon>
        <taxon>Hexapoda</taxon>
        <taxon>Insecta</taxon>
        <taxon>Pterygota</taxon>
        <taxon>Neoptera</taxon>
        <taxon>Paraneoptera</taxon>
        <taxon>Hemiptera</taxon>
        <taxon>Sternorrhyncha</taxon>
        <taxon>Aphidomorpha</taxon>
        <taxon>Aphidoidea</taxon>
        <taxon>Aphididae</taxon>
        <taxon>Sipha</taxon>
    </lineage>
</organism>
<dbReference type="PANTHER" id="PTHR45809:SF3">
    <property type="entry name" value="VIRAL IAP-ASSOCIATED FACTOR HOMOLOG"/>
    <property type="match status" value="1"/>
</dbReference>
<dbReference type="PANTHER" id="PTHR45809">
    <property type="entry name" value="VIRAL IAP-ASSOCIATED FACTOR HOMOLOG"/>
    <property type="match status" value="1"/>
</dbReference>
<evidence type="ECO:0000259" key="2">
    <source>
        <dbReference type="Pfam" id="PF02114"/>
    </source>
</evidence>
<dbReference type="InterPro" id="IPR051498">
    <property type="entry name" value="Phosducin-like_chap/apop_reg"/>
</dbReference>
<dbReference type="CDD" id="cd02988">
    <property type="entry name" value="Phd_like_VIAF"/>
    <property type="match status" value="1"/>
</dbReference>
<proteinExistence type="inferred from homology"/>